<dbReference type="Gene3D" id="1.10.10.10">
    <property type="entry name" value="Winged helix-like DNA-binding domain superfamily/Winged helix DNA-binding domain"/>
    <property type="match status" value="1"/>
</dbReference>
<dbReference type="PANTHER" id="PTHR10015">
    <property type="entry name" value="HEAT SHOCK TRANSCRIPTION FACTOR"/>
    <property type="match status" value="1"/>
</dbReference>
<reference evidence="7 8" key="2">
    <citation type="journal article" date="2008" name="Nature">
        <title>The Phaeodactylum genome reveals the evolutionary history of diatom genomes.</title>
        <authorList>
            <person name="Bowler C."/>
            <person name="Allen A.E."/>
            <person name="Badger J.H."/>
            <person name="Grimwood J."/>
            <person name="Jabbari K."/>
            <person name="Kuo A."/>
            <person name="Maheswari U."/>
            <person name="Martens C."/>
            <person name="Maumus F."/>
            <person name="Otillar R.P."/>
            <person name="Rayko E."/>
            <person name="Salamov A."/>
            <person name="Vandepoele K."/>
            <person name="Beszteri B."/>
            <person name="Gruber A."/>
            <person name="Heijde M."/>
            <person name="Katinka M."/>
            <person name="Mock T."/>
            <person name="Valentin K."/>
            <person name="Verret F."/>
            <person name="Berges J.A."/>
            <person name="Brownlee C."/>
            <person name="Cadoret J.P."/>
            <person name="Chiovitti A."/>
            <person name="Choi C.J."/>
            <person name="Coesel S."/>
            <person name="De Martino A."/>
            <person name="Detter J.C."/>
            <person name="Durkin C."/>
            <person name="Falciatore A."/>
            <person name="Fournet J."/>
            <person name="Haruta M."/>
            <person name="Huysman M.J."/>
            <person name="Jenkins B.D."/>
            <person name="Jiroutova K."/>
            <person name="Jorgensen R.E."/>
            <person name="Joubert Y."/>
            <person name="Kaplan A."/>
            <person name="Kroger N."/>
            <person name="Kroth P.G."/>
            <person name="La Roche J."/>
            <person name="Lindquist E."/>
            <person name="Lommer M."/>
            <person name="Martin-Jezequel V."/>
            <person name="Lopez P.J."/>
            <person name="Lucas S."/>
            <person name="Mangogna M."/>
            <person name="McGinnis K."/>
            <person name="Medlin L.K."/>
            <person name="Montsant A."/>
            <person name="Oudot-Le Secq M.P."/>
            <person name="Napoli C."/>
            <person name="Obornik M."/>
            <person name="Parker M.S."/>
            <person name="Petit J.L."/>
            <person name="Porcel B.M."/>
            <person name="Poulsen N."/>
            <person name="Robison M."/>
            <person name="Rychlewski L."/>
            <person name="Rynearson T.A."/>
            <person name="Schmutz J."/>
            <person name="Shapiro H."/>
            <person name="Siaut M."/>
            <person name="Stanley M."/>
            <person name="Sussman M.R."/>
            <person name="Taylor A.R."/>
            <person name="Vardi A."/>
            <person name="von Dassow P."/>
            <person name="Vyverman W."/>
            <person name="Willis A."/>
            <person name="Wyrwicz L.S."/>
            <person name="Rokhsar D.S."/>
            <person name="Weissenbach J."/>
            <person name="Armbrust E.V."/>
            <person name="Green B.R."/>
            <person name="Van de Peer Y."/>
            <person name="Grigoriev I.V."/>
        </authorList>
    </citation>
    <scope>NUCLEOTIDE SEQUENCE [LARGE SCALE GENOMIC DNA]</scope>
    <source>
        <strain evidence="7 8">CCMP1335</strain>
    </source>
</reference>
<keyword evidence="3" id="KW-0539">Nucleus</keyword>
<dbReference type="FunFam" id="1.10.10.10:FF:001001">
    <property type="entry name" value="Predicted protein"/>
    <property type="match status" value="1"/>
</dbReference>
<feature type="compositionally biased region" description="Low complexity" evidence="5">
    <location>
        <begin position="304"/>
        <end position="313"/>
    </location>
</feature>
<proteinExistence type="inferred from homology"/>
<dbReference type="InParanoid" id="B8C506"/>
<dbReference type="GO" id="GO:0005634">
    <property type="term" value="C:nucleus"/>
    <property type="evidence" value="ECO:0007669"/>
    <property type="project" value="UniProtKB-SubCell"/>
</dbReference>
<feature type="region of interest" description="Disordered" evidence="5">
    <location>
        <begin position="290"/>
        <end position="313"/>
    </location>
</feature>
<feature type="domain" description="HSF-type DNA-binding" evidence="6">
    <location>
        <begin position="116"/>
        <end position="218"/>
    </location>
</feature>
<dbReference type="AlphaFoldDB" id="B8C506"/>
<evidence type="ECO:0000313" key="8">
    <source>
        <dbReference type="Proteomes" id="UP000001449"/>
    </source>
</evidence>
<dbReference type="RefSeq" id="XP_002291318.1">
    <property type="nucleotide sequence ID" value="XM_002291282.1"/>
</dbReference>
<sequence length="475" mass="53304">MLWSQNPIAFSARKAFGQAKKEWTETQTLRQTTAPSRALVPRLPWGFCGRRNNHKKRSRNPLTPSHNLRGDTNLYALSSATTILKADSPINTIMASASVLNRNDHAGEGATSTGGTGKTFPYKLYAMLEYATNSSEFASVVSWTSDGTAFVIRNKDIMLESVIPLFFEKQSKYRSFTRQLNLWGIQRCFSRSTPSETVWANPHLRRGDVDALSEVERVEVKSTAFKSTSTKRKTEAKQAETETKKAKPLPLLLAPAPRPLPTMPRRAVMRTDHNLVKSEAVAISMRSLEQQRQAETEMKEAEPSLSLASASRPPMMTMPMRTIMTDHDHAEVAMSMRLEQYRYHLRRLYDDPLIFSPAPEVVMNPMFGNSNRNRNYFGGYPQQHARMPVSSQPAPSAPSRLEFLVNYLSLNAPPATPAQHQPMSVASRLMPYSHPHPCNQQQQSQARSQAQAVRADAAKSMPMRNENNESSPSLL</sequence>
<evidence type="ECO:0000256" key="2">
    <source>
        <dbReference type="ARBA" id="ARBA00023125"/>
    </source>
</evidence>
<feature type="compositionally biased region" description="Basic and acidic residues" evidence="5">
    <location>
        <begin position="292"/>
        <end position="302"/>
    </location>
</feature>
<feature type="compositionally biased region" description="Basic and acidic residues" evidence="5">
    <location>
        <begin position="232"/>
        <end position="245"/>
    </location>
</feature>
<evidence type="ECO:0000256" key="5">
    <source>
        <dbReference type="SAM" id="MobiDB-lite"/>
    </source>
</evidence>
<dbReference type="Proteomes" id="UP000001449">
    <property type="component" value="Chromosome 6"/>
</dbReference>
<dbReference type="GeneID" id="7451115"/>
<accession>B8C506</accession>
<evidence type="ECO:0000259" key="6">
    <source>
        <dbReference type="SMART" id="SM00415"/>
    </source>
</evidence>
<dbReference type="PANTHER" id="PTHR10015:SF206">
    <property type="entry name" value="HSF-TYPE DNA-BINDING DOMAIN-CONTAINING PROTEIN"/>
    <property type="match status" value="1"/>
</dbReference>
<dbReference type="SUPFAM" id="SSF46785">
    <property type="entry name" value="Winged helix' DNA-binding domain"/>
    <property type="match status" value="1"/>
</dbReference>
<dbReference type="InterPro" id="IPR036388">
    <property type="entry name" value="WH-like_DNA-bd_sf"/>
</dbReference>
<name>B8C506_THAPS</name>
<protein>
    <recommendedName>
        <fullName evidence="6">HSF-type DNA-binding domain-containing protein</fullName>
    </recommendedName>
</protein>
<dbReference type="Pfam" id="PF00447">
    <property type="entry name" value="HSF_DNA-bind"/>
    <property type="match status" value="1"/>
</dbReference>
<comment type="similarity">
    <text evidence="4">Belongs to the HSF family.</text>
</comment>
<comment type="subcellular location">
    <subcellularLocation>
        <location evidence="1">Nucleus</location>
    </subcellularLocation>
</comment>
<dbReference type="GO" id="GO:0043565">
    <property type="term" value="F:sequence-specific DNA binding"/>
    <property type="evidence" value="ECO:0007669"/>
    <property type="project" value="InterPro"/>
</dbReference>
<organism evidence="7 8">
    <name type="scientific">Thalassiosira pseudonana</name>
    <name type="common">Marine diatom</name>
    <name type="synonym">Cyclotella nana</name>
    <dbReference type="NCBI Taxonomy" id="35128"/>
    <lineage>
        <taxon>Eukaryota</taxon>
        <taxon>Sar</taxon>
        <taxon>Stramenopiles</taxon>
        <taxon>Ochrophyta</taxon>
        <taxon>Bacillariophyta</taxon>
        <taxon>Coscinodiscophyceae</taxon>
        <taxon>Thalassiosirophycidae</taxon>
        <taxon>Thalassiosirales</taxon>
        <taxon>Thalassiosiraceae</taxon>
        <taxon>Thalassiosira</taxon>
    </lineage>
</organism>
<feature type="compositionally biased region" description="Low complexity" evidence="5">
    <location>
        <begin position="440"/>
        <end position="455"/>
    </location>
</feature>
<keyword evidence="2" id="KW-0238">DNA-binding</keyword>
<reference evidence="7 8" key="1">
    <citation type="journal article" date="2004" name="Science">
        <title>The genome of the diatom Thalassiosira pseudonana: ecology, evolution, and metabolism.</title>
        <authorList>
            <person name="Armbrust E.V."/>
            <person name="Berges J.A."/>
            <person name="Bowler C."/>
            <person name="Green B.R."/>
            <person name="Martinez D."/>
            <person name="Putnam N.H."/>
            <person name="Zhou S."/>
            <person name="Allen A.E."/>
            <person name="Apt K.E."/>
            <person name="Bechner M."/>
            <person name="Brzezinski M.A."/>
            <person name="Chaal B.K."/>
            <person name="Chiovitti A."/>
            <person name="Davis A.K."/>
            <person name="Demarest M.S."/>
            <person name="Detter J.C."/>
            <person name="Glavina T."/>
            <person name="Goodstein D."/>
            <person name="Hadi M.Z."/>
            <person name="Hellsten U."/>
            <person name="Hildebrand M."/>
            <person name="Jenkins B.D."/>
            <person name="Jurka J."/>
            <person name="Kapitonov V.V."/>
            <person name="Kroger N."/>
            <person name="Lau W.W."/>
            <person name="Lane T.W."/>
            <person name="Larimer F.W."/>
            <person name="Lippmeier J.C."/>
            <person name="Lucas S."/>
            <person name="Medina M."/>
            <person name="Montsant A."/>
            <person name="Obornik M."/>
            <person name="Parker M.S."/>
            <person name="Palenik B."/>
            <person name="Pazour G.J."/>
            <person name="Richardson P.M."/>
            <person name="Rynearson T.A."/>
            <person name="Saito M.A."/>
            <person name="Schwartz D.C."/>
            <person name="Thamatrakoln K."/>
            <person name="Valentin K."/>
            <person name="Vardi A."/>
            <person name="Wilkerson F.P."/>
            <person name="Rokhsar D.S."/>
        </authorList>
    </citation>
    <scope>NUCLEOTIDE SEQUENCE [LARGE SCALE GENOMIC DNA]</scope>
    <source>
        <strain evidence="7 8">CCMP1335</strain>
    </source>
</reference>
<dbReference type="PaxDb" id="35128-Thaps5909"/>
<dbReference type="InterPro" id="IPR036390">
    <property type="entry name" value="WH_DNA-bd_sf"/>
</dbReference>
<dbReference type="InterPro" id="IPR000232">
    <property type="entry name" value="HSF_DNA-bd"/>
</dbReference>
<dbReference type="SMART" id="SM00415">
    <property type="entry name" value="HSF"/>
    <property type="match status" value="1"/>
</dbReference>
<keyword evidence="8" id="KW-1185">Reference proteome</keyword>
<feature type="region of interest" description="Disordered" evidence="5">
    <location>
        <begin position="225"/>
        <end position="245"/>
    </location>
</feature>
<dbReference type="GO" id="GO:0003700">
    <property type="term" value="F:DNA-binding transcription factor activity"/>
    <property type="evidence" value="ECO:0007669"/>
    <property type="project" value="InterPro"/>
</dbReference>
<dbReference type="eggNOG" id="KOG0627">
    <property type="taxonomic scope" value="Eukaryota"/>
</dbReference>
<evidence type="ECO:0000256" key="3">
    <source>
        <dbReference type="ARBA" id="ARBA00023242"/>
    </source>
</evidence>
<feature type="region of interest" description="Disordered" evidence="5">
    <location>
        <begin position="429"/>
        <end position="475"/>
    </location>
</feature>
<dbReference type="HOGENOM" id="CLU_575570_0_0_1"/>
<evidence type="ECO:0000313" key="7">
    <source>
        <dbReference type="EMBL" id="EED91425.1"/>
    </source>
</evidence>
<evidence type="ECO:0000256" key="4">
    <source>
        <dbReference type="RuleBase" id="RU004020"/>
    </source>
</evidence>
<dbReference type="KEGG" id="tps:THAPSDRAFT_5909"/>
<evidence type="ECO:0000256" key="1">
    <source>
        <dbReference type="ARBA" id="ARBA00004123"/>
    </source>
</evidence>
<dbReference type="EMBL" id="CM000643">
    <property type="protein sequence ID" value="EED91425.1"/>
    <property type="molecule type" value="Genomic_DNA"/>
</dbReference>
<gene>
    <name evidence="7" type="ORF">THAPSDRAFT_5909</name>
</gene>